<reference evidence="2" key="1">
    <citation type="submission" date="2023-09" db="UniProtKB">
        <authorList>
            <consortium name="Ensembl"/>
        </authorList>
    </citation>
    <scope>IDENTIFICATION</scope>
</reference>
<evidence type="ECO:0008006" key="3">
    <source>
        <dbReference type="Google" id="ProtNLM"/>
    </source>
</evidence>
<feature type="region of interest" description="Disordered" evidence="1">
    <location>
        <begin position="77"/>
        <end position="148"/>
    </location>
</feature>
<proteinExistence type="predicted"/>
<dbReference type="Ensembl" id="ENSSPAT00000017231.1">
    <property type="protein sequence ID" value="ENSSPAP00000016966.1"/>
    <property type="gene ID" value="ENSSPAG00000012813.1"/>
</dbReference>
<dbReference type="SUPFAM" id="SSF52266">
    <property type="entry name" value="SGNH hydrolase"/>
    <property type="match status" value="1"/>
</dbReference>
<evidence type="ECO:0000256" key="1">
    <source>
        <dbReference type="SAM" id="MobiDB-lite"/>
    </source>
</evidence>
<name>A0A3B5A9A4_9TELE</name>
<feature type="compositionally biased region" description="Polar residues" evidence="1">
    <location>
        <begin position="128"/>
        <end position="143"/>
    </location>
</feature>
<organism evidence="2">
    <name type="scientific">Stegastes partitus</name>
    <name type="common">bicolor damselfish</name>
    <dbReference type="NCBI Taxonomy" id="144197"/>
    <lineage>
        <taxon>Eukaryota</taxon>
        <taxon>Metazoa</taxon>
        <taxon>Chordata</taxon>
        <taxon>Craniata</taxon>
        <taxon>Vertebrata</taxon>
        <taxon>Euteleostomi</taxon>
        <taxon>Actinopterygii</taxon>
        <taxon>Neopterygii</taxon>
        <taxon>Teleostei</taxon>
        <taxon>Neoteleostei</taxon>
        <taxon>Acanthomorphata</taxon>
        <taxon>Ovalentaria</taxon>
        <taxon>Pomacentridae</taxon>
        <taxon>Stegastes</taxon>
    </lineage>
</organism>
<dbReference type="Gene3D" id="3.40.50.12690">
    <property type="match status" value="1"/>
</dbReference>
<dbReference type="STRING" id="144197.ENSSPAP00000016966"/>
<dbReference type="Gene3D" id="3.40.50.12700">
    <property type="match status" value="1"/>
</dbReference>
<dbReference type="CDD" id="cd00229">
    <property type="entry name" value="SGNH_hydrolase"/>
    <property type="match status" value="1"/>
</dbReference>
<protein>
    <recommendedName>
        <fullName evidence="3">SGNH hydrolase-type esterase domain-containing protein</fullName>
    </recommendedName>
</protein>
<dbReference type="AlphaFoldDB" id="A0A3B5A9A4"/>
<dbReference type="GeneTree" id="ENSGT01140000282613"/>
<sequence>MAPLTSPSGCVSCSFLAEKVTELEQRISTLHQIREAELLMDTIVIRTTQPELESSTTSISDVAPAVAPSLPVSGVCSPNQAAAAPPRITEPDATWSRQGAEPKTLSTSTPCEPASWTLVAPRHRRAPSKSSPSPVDLRNSSPASPRPLFPPTTLIIGDSITRNIRFFNATTRCFPGATFPVILAKLPGIIQTLPSSVRRIIVHAGCTDASRSQSEVTKSDFIKLFQYLRTCGKAVFISGPIPPYNRGCGLFSRNMSLNSWLISACKIHNLAFIDNFNLFWNRSTFYRTDGIHPNKLGSSVLAGNILYAVQTLSQ</sequence>
<accession>A0A3B5A9A4</accession>
<evidence type="ECO:0000313" key="2">
    <source>
        <dbReference type="Ensembl" id="ENSSPAP00000016966.1"/>
    </source>
</evidence>